<sequence length="187" mass="20469">MTPSNNKTTHLACATALAFATAFGLAASSNAAAAKVDVKLPTSARPMTAGELYVLYRDKTWQWSDGAGRMQDADRRFFAWIDGAGGQSWAEGRWTVTDTGRLCFVAAWHATNGKFPAKTCFVHQISNGTIYQRHEPDGSWFVFRHAVAQKADEAEKLVADDLVSQRLDVVKATLSAGKTEQKKETLQ</sequence>
<evidence type="ECO:0000313" key="2">
    <source>
        <dbReference type="EMBL" id="GAJ92314.1"/>
    </source>
</evidence>
<accession>A0AA87Q4K5</accession>
<comment type="caution">
    <text evidence="2">The sequence shown here is derived from an EMBL/GenBank/DDBJ whole genome shotgun (WGS) entry which is preliminary data.</text>
</comment>
<dbReference type="Pfam" id="PF06191">
    <property type="entry name" value="DUF995"/>
    <property type="match status" value="1"/>
</dbReference>
<dbReference type="AlphaFoldDB" id="A0AA87Q4K5"/>
<name>A0AA87Q4K5_RHIRH</name>
<dbReference type="RefSeq" id="WP_012649412.1">
    <property type="nucleotide sequence ID" value="NZ_BAYX01000003.1"/>
</dbReference>
<dbReference type="InterPro" id="IPR009337">
    <property type="entry name" value="DUF995"/>
</dbReference>
<organism evidence="2 3">
    <name type="scientific">Rhizobium rhizogenes NBRC 13257</name>
    <dbReference type="NCBI Taxonomy" id="1220581"/>
    <lineage>
        <taxon>Bacteria</taxon>
        <taxon>Pseudomonadati</taxon>
        <taxon>Pseudomonadota</taxon>
        <taxon>Alphaproteobacteria</taxon>
        <taxon>Hyphomicrobiales</taxon>
        <taxon>Rhizobiaceae</taxon>
        <taxon>Rhizobium/Agrobacterium group</taxon>
        <taxon>Rhizobium</taxon>
    </lineage>
</organism>
<evidence type="ECO:0000313" key="3">
    <source>
        <dbReference type="Proteomes" id="UP000026941"/>
    </source>
</evidence>
<dbReference type="EMBL" id="BAYX01000003">
    <property type="protein sequence ID" value="GAJ92314.1"/>
    <property type="molecule type" value="Genomic_DNA"/>
</dbReference>
<feature type="signal peptide" evidence="1">
    <location>
        <begin position="1"/>
        <end position="33"/>
    </location>
</feature>
<evidence type="ECO:0008006" key="4">
    <source>
        <dbReference type="Google" id="ProtNLM"/>
    </source>
</evidence>
<keyword evidence="1" id="KW-0732">Signal</keyword>
<gene>
    <name evidence="2" type="ORF">RRH01S_03_03870</name>
</gene>
<protein>
    <recommendedName>
        <fullName evidence="4">DUF995 domain-containing protein</fullName>
    </recommendedName>
</protein>
<proteinExistence type="predicted"/>
<dbReference type="GeneID" id="86851281"/>
<reference evidence="2 3" key="1">
    <citation type="submission" date="2014-05" db="EMBL/GenBank/DDBJ databases">
        <title>Whole genome shotgun sequence of Rhizobium rhizogenes NBRC 13257.</title>
        <authorList>
            <person name="Katano-Makiyama Y."/>
            <person name="Hosoyama A."/>
            <person name="Hashimoto M."/>
            <person name="Hosoyama Y."/>
            <person name="Noguchi M."/>
            <person name="Tsuchikane K."/>
            <person name="Kimura A."/>
            <person name="Ohji S."/>
            <person name="Ichikawa N."/>
            <person name="Yamazoe A."/>
            <person name="Fujita N."/>
        </authorList>
    </citation>
    <scope>NUCLEOTIDE SEQUENCE [LARGE SCALE GENOMIC DNA]</scope>
    <source>
        <strain evidence="2 3">NBRC 13257</strain>
    </source>
</reference>
<feature type="chain" id="PRO_5041683625" description="DUF995 domain-containing protein" evidence="1">
    <location>
        <begin position="34"/>
        <end position="187"/>
    </location>
</feature>
<dbReference type="Proteomes" id="UP000026941">
    <property type="component" value="Unassembled WGS sequence"/>
</dbReference>
<evidence type="ECO:0000256" key="1">
    <source>
        <dbReference type="SAM" id="SignalP"/>
    </source>
</evidence>